<evidence type="ECO:0000256" key="3">
    <source>
        <dbReference type="ARBA" id="ARBA00022452"/>
    </source>
</evidence>
<dbReference type="Gene3D" id="2.170.130.10">
    <property type="entry name" value="TonB-dependent receptor, plug domain"/>
    <property type="match status" value="1"/>
</dbReference>
<keyword evidence="4 10" id="KW-0812">Transmembrane</keyword>
<evidence type="ECO:0000256" key="11">
    <source>
        <dbReference type="RuleBase" id="RU003357"/>
    </source>
</evidence>
<feature type="compositionally biased region" description="Basic and acidic residues" evidence="12">
    <location>
        <begin position="195"/>
        <end position="222"/>
    </location>
</feature>
<feature type="signal peptide" evidence="13">
    <location>
        <begin position="1"/>
        <end position="24"/>
    </location>
</feature>
<accession>A0A1G5QYY6</accession>
<keyword evidence="6" id="KW-0406">Ion transport</keyword>
<evidence type="ECO:0000256" key="13">
    <source>
        <dbReference type="SAM" id="SignalP"/>
    </source>
</evidence>
<proteinExistence type="inferred from homology"/>
<dbReference type="Gene3D" id="2.40.170.20">
    <property type="entry name" value="TonB-dependent receptor, beta-barrel domain"/>
    <property type="match status" value="1"/>
</dbReference>
<dbReference type="EMBL" id="FMWD01000013">
    <property type="protein sequence ID" value="SCZ67023.1"/>
    <property type="molecule type" value="Genomic_DNA"/>
</dbReference>
<dbReference type="Proteomes" id="UP000199648">
    <property type="component" value="Unassembled WGS sequence"/>
</dbReference>
<evidence type="ECO:0000256" key="2">
    <source>
        <dbReference type="ARBA" id="ARBA00022448"/>
    </source>
</evidence>
<dbReference type="PROSITE" id="PS52016">
    <property type="entry name" value="TONB_DEPENDENT_REC_3"/>
    <property type="match status" value="1"/>
</dbReference>
<dbReference type="GO" id="GO:0009279">
    <property type="term" value="C:cell outer membrane"/>
    <property type="evidence" value="ECO:0007669"/>
    <property type="project" value="UniProtKB-SubCell"/>
</dbReference>
<dbReference type="GO" id="GO:0006811">
    <property type="term" value="P:monoatomic ion transport"/>
    <property type="evidence" value="ECO:0007669"/>
    <property type="project" value="UniProtKB-KW"/>
</dbReference>
<evidence type="ECO:0000256" key="10">
    <source>
        <dbReference type="PROSITE-ProRule" id="PRU01360"/>
    </source>
</evidence>
<dbReference type="InterPro" id="IPR012910">
    <property type="entry name" value="Plug_dom"/>
</dbReference>
<evidence type="ECO:0000256" key="12">
    <source>
        <dbReference type="SAM" id="MobiDB-lite"/>
    </source>
</evidence>
<feature type="region of interest" description="Disordered" evidence="12">
    <location>
        <begin position="292"/>
        <end position="312"/>
    </location>
</feature>
<keyword evidence="7 11" id="KW-0798">TonB box</keyword>
<keyword evidence="17" id="KW-1185">Reference proteome</keyword>
<dbReference type="STRING" id="415747.SAMN03097708_03071"/>
<evidence type="ECO:0000256" key="7">
    <source>
        <dbReference type="ARBA" id="ARBA00023077"/>
    </source>
</evidence>
<dbReference type="InterPro" id="IPR036942">
    <property type="entry name" value="Beta-barrel_TonB_sf"/>
</dbReference>
<dbReference type="RefSeq" id="WP_175452614.1">
    <property type="nucleotide sequence ID" value="NZ_FMWD01000013.1"/>
</dbReference>
<comment type="similarity">
    <text evidence="10 11">Belongs to the TonB-dependent receptor family.</text>
</comment>
<feature type="domain" description="TonB-dependent receptor plug" evidence="15">
    <location>
        <begin position="45"/>
        <end position="147"/>
    </location>
</feature>
<keyword evidence="8 10" id="KW-0472">Membrane</keyword>
<evidence type="ECO:0000256" key="6">
    <source>
        <dbReference type="ARBA" id="ARBA00023065"/>
    </source>
</evidence>
<dbReference type="Pfam" id="PF07715">
    <property type="entry name" value="Plug"/>
    <property type="match status" value="1"/>
</dbReference>
<sequence>MKKTNARKIITHAVLLALWDVVQAQEEVAEAPNIMVTATRTEQAVEDVNASVEVIDRAQIESFSGDSVTEILESATGVDIAERGNETRVSLRGMNSDQTLILVDGLRRTDKASGSVITNIQVEDIERIEIVRGPMSALYGSDAMGGVINIITAKPEAGTRYGFDLTLGATDDNQRETAILGGYLNWNTGRAGHRLSFEGKNRGDYRTDEDNPDTDQREEERQSVAYRGRYALNDSDEVHWGIEYAEQDDEGVGLDTRGNPVDMIETEERHHLSLGYEALVAEGVAALDFGHGVSDSTSDKGTSNPDDTTSTKDEVQLQYTFWPTSAHTTNVGYGFVGEEFDSTAIAGSEDREVNSAFFQDQWAMLEQVDLTVGARYDDYSDFGNATSPNLSLAWRPGPWTLRAGYGEAFRAPTMMELYADYSLAQKDRIGNPDLDAETSRTVEAALARRFGRGNIELVVYRTEVDDLIQKYFVKPTPRRIESFQNIDSAEIDGIELSWRFRPAGTWQINGSVEYLDAEDADIGEPLDHRADLTAKLDGSVRFGPTTYRLRVNHTHDYLGNDGISSLDSYYSNFTSVDFRLDYQLSRQHGLFFGIDNLFDETVPDNMQAGGAPSDPGARYFYTGYRSRF</sequence>
<dbReference type="PANTHER" id="PTHR30069">
    <property type="entry name" value="TONB-DEPENDENT OUTER MEMBRANE RECEPTOR"/>
    <property type="match status" value="1"/>
</dbReference>
<dbReference type="GO" id="GO:0015889">
    <property type="term" value="P:cobalamin transport"/>
    <property type="evidence" value="ECO:0007669"/>
    <property type="project" value="TreeGrafter"/>
</dbReference>
<dbReference type="Pfam" id="PF00593">
    <property type="entry name" value="TonB_dep_Rec_b-barrel"/>
    <property type="match status" value="1"/>
</dbReference>
<dbReference type="PANTHER" id="PTHR30069:SF53">
    <property type="entry name" value="COLICIN I RECEPTOR-RELATED"/>
    <property type="match status" value="1"/>
</dbReference>
<organism evidence="16 17">
    <name type="scientific">Thiohalomonas denitrificans</name>
    <dbReference type="NCBI Taxonomy" id="415747"/>
    <lineage>
        <taxon>Bacteria</taxon>
        <taxon>Pseudomonadati</taxon>
        <taxon>Pseudomonadota</taxon>
        <taxon>Gammaproteobacteria</taxon>
        <taxon>Thiohalomonadales</taxon>
        <taxon>Thiohalomonadaceae</taxon>
        <taxon>Thiohalomonas</taxon>
    </lineage>
</organism>
<dbReference type="AlphaFoldDB" id="A0A1G5QYY6"/>
<gene>
    <name evidence="16" type="ORF">SAMN03097708_03071</name>
</gene>
<reference evidence="16 17" key="1">
    <citation type="submission" date="2016-10" db="EMBL/GenBank/DDBJ databases">
        <authorList>
            <person name="de Groot N.N."/>
        </authorList>
    </citation>
    <scope>NUCLEOTIDE SEQUENCE [LARGE SCALE GENOMIC DNA]</scope>
    <source>
        <strain evidence="16 17">HLD2</strain>
    </source>
</reference>
<evidence type="ECO:0000313" key="17">
    <source>
        <dbReference type="Proteomes" id="UP000199648"/>
    </source>
</evidence>
<keyword evidence="2 10" id="KW-0813">Transport</keyword>
<evidence type="ECO:0000259" key="15">
    <source>
        <dbReference type="Pfam" id="PF07715"/>
    </source>
</evidence>
<keyword evidence="9 10" id="KW-0998">Cell outer membrane</keyword>
<feature type="domain" description="TonB-dependent receptor-like beta-barrel" evidence="14">
    <location>
        <begin position="173"/>
        <end position="597"/>
    </location>
</feature>
<keyword evidence="16" id="KW-0675">Receptor</keyword>
<dbReference type="CDD" id="cd01347">
    <property type="entry name" value="ligand_gated_channel"/>
    <property type="match status" value="1"/>
</dbReference>
<evidence type="ECO:0000313" key="16">
    <source>
        <dbReference type="EMBL" id="SCZ67023.1"/>
    </source>
</evidence>
<evidence type="ECO:0000256" key="9">
    <source>
        <dbReference type="ARBA" id="ARBA00023237"/>
    </source>
</evidence>
<feature type="chain" id="PRO_5011700657" evidence="13">
    <location>
        <begin position="25"/>
        <end position="628"/>
    </location>
</feature>
<feature type="region of interest" description="Disordered" evidence="12">
    <location>
        <begin position="195"/>
        <end position="224"/>
    </location>
</feature>
<keyword evidence="3 10" id="KW-1134">Transmembrane beta strand</keyword>
<evidence type="ECO:0000256" key="4">
    <source>
        <dbReference type="ARBA" id="ARBA00022692"/>
    </source>
</evidence>
<feature type="compositionally biased region" description="Polar residues" evidence="12">
    <location>
        <begin position="294"/>
        <end position="308"/>
    </location>
</feature>
<keyword evidence="5 13" id="KW-0732">Signal</keyword>
<evidence type="ECO:0000256" key="8">
    <source>
        <dbReference type="ARBA" id="ARBA00023136"/>
    </source>
</evidence>
<dbReference type="InterPro" id="IPR037066">
    <property type="entry name" value="Plug_dom_sf"/>
</dbReference>
<evidence type="ECO:0000256" key="1">
    <source>
        <dbReference type="ARBA" id="ARBA00004571"/>
    </source>
</evidence>
<comment type="subcellular location">
    <subcellularLocation>
        <location evidence="1 10">Cell outer membrane</location>
        <topology evidence="1 10">Multi-pass membrane protein</topology>
    </subcellularLocation>
</comment>
<dbReference type="SUPFAM" id="SSF56935">
    <property type="entry name" value="Porins"/>
    <property type="match status" value="1"/>
</dbReference>
<evidence type="ECO:0000259" key="14">
    <source>
        <dbReference type="Pfam" id="PF00593"/>
    </source>
</evidence>
<dbReference type="InterPro" id="IPR039426">
    <property type="entry name" value="TonB-dep_rcpt-like"/>
</dbReference>
<protein>
    <submittedName>
        <fullName evidence="16">Outer membrane receptor for ferrienterochelin and colicins</fullName>
    </submittedName>
</protein>
<dbReference type="InterPro" id="IPR000531">
    <property type="entry name" value="Beta-barrel_TonB"/>
</dbReference>
<evidence type="ECO:0000256" key="5">
    <source>
        <dbReference type="ARBA" id="ARBA00022729"/>
    </source>
</evidence>
<name>A0A1G5QYY6_9GAMM</name>